<evidence type="ECO:0000259" key="2">
    <source>
        <dbReference type="SMART" id="SM00460"/>
    </source>
</evidence>
<sequence length="399" mass="45263">MKLFSTINMITVIMICIFLMPLLTGLFQPVSRNRVQHSLLSVWSSLKFILGIFLAVTLVRLLFSGTENGFLAVLYKIIPTARDLIAQYNHDIVAYMIAMFLFMSIIFFALGLLAIPLIRHVISPLADMISSALDSMNPKVKRIFGGLWQLPKSLWMVLIFSLLLNFYTSFINNPSATDYINESKAYQAIQRNILHPVLSADSVKNIPVMVSNAFRRAAEDFTPANTESSSDPNYWKLPAIKYFNGMTIDEAIKSNSDIDNTAKQIVGTEENNKKKARLLYDWVSKNIQYDQAKAEIILENPSRVNSGSIVTFEERTGVCFDYSCLYVSMCRAVGVNVRLVSGLGYSGVEWGEHVWNQIYDPDEERWINVDTTFGNSGYNYFDNSDFSSNHKYDVVQAEW</sequence>
<keyword evidence="1" id="KW-1133">Transmembrane helix</keyword>
<dbReference type="InterPro" id="IPR002931">
    <property type="entry name" value="Transglutaminase-like"/>
</dbReference>
<feature type="transmembrane region" description="Helical" evidence="1">
    <location>
        <begin position="92"/>
        <end position="122"/>
    </location>
</feature>
<evidence type="ECO:0000313" key="3">
    <source>
        <dbReference type="EMBL" id="MBR0599635.1"/>
    </source>
</evidence>
<feature type="transmembrane region" description="Helical" evidence="1">
    <location>
        <begin position="6"/>
        <end position="27"/>
    </location>
</feature>
<evidence type="ECO:0000313" key="4">
    <source>
        <dbReference type="Proteomes" id="UP000675664"/>
    </source>
</evidence>
<accession>A0A8J8B4S5</accession>
<feature type="domain" description="Transglutaminase-like" evidence="2">
    <location>
        <begin position="311"/>
        <end position="373"/>
    </location>
</feature>
<comment type="caution">
    <text evidence="3">The sequence shown here is derived from an EMBL/GenBank/DDBJ whole genome shotgun (WGS) entry which is preliminary data.</text>
</comment>
<dbReference type="EMBL" id="JAGSND010000015">
    <property type="protein sequence ID" value="MBR0599635.1"/>
    <property type="molecule type" value="Genomic_DNA"/>
</dbReference>
<dbReference type="PANTHER" id="PTHR33490">
    <property type="entry name" value="BLR5614 PROTEIN-RELATED"/>
    <property type="match status" value="1"/>
</dbReference>
<dbReference type="Gene3D" id="3.10.620.30">
    <property type="match status" value="1"/>
</dbReference>
<keyword evidence="4" id="KW-1185">Reference proteome</keyword>
<organism evidence="3 4">
    <name type="scientific">Sinanaerobacter chloroacetimidivorans</name>
    <dbReference type="NCBI Taxonomy" id="2818044"/>
    <lineage>
        <taxon>Bacteria</taxon>
        <taxon>Bacillati</taxon>
        <taxon>Bacillota</taxon>
        <taxon>Clostridia</taxon>
        <taxon>Peptostreptococcales</taxon>
        <taxon>Anaerovoracaceae</taxon>
        <taxon>Sinanaerobacter</taxon>
    </lineage>
</organism>
<dbReference type="SUPFAM" id="SSF54001">
    <property type="entry name" value="Cysteine proteinases"/>
    <property type="match status" value="1"/>
</dbReference>
<keyword evidence="1" id="KW-0812">Transmembrane</keyword>
<feature type="transmembrane region" description="Helical" evidence="1">
    <location>
        <begin position="143"/>
        <end position="167"/>
    </location>
</feature>
<gene>
    <name evidence="3" type="ORF">KCX82_17250</name>
</gene>
<dbReference type="Pfam" id="PF01841">
    <property type="entry name" value="Transglut_core"/>
    <property type="match status" value="1"/>
</dbReference>
<feature type="transmembrane region" description="Helical" evidence="1">
    <location>
        <begin position="39"/>
        <end position="63"/>
    </location>
</feature>
<dbReference type="PANTHER" id="PTHR33490:SF3">
    <property type="entry name" value="CONSERVED INTEGRAL MEMBRANE PROTEIN"/>
    <property type="match status" value="1"/>
</dbReference>
<dbReference type="Proteomes" id="UP000675664">
    <property type="component" value="Unassembled WGS sequence"/>
</dbReference>
<evidence type="ECO:0000256" key="1">
    <source>
        <dbReference type="SAM" id="Phobius"/>
    </source>
</evidence>
<dbReference type="SMART" id="SM00460">
    <property type="entry name" value="TGc"/>
    <property type="match status" value="1"/>
</dbReference>
<reference evidence="3" key="1">
    <citation type="submission" date="2021-04" db="EMBL/GenBank/DDBJ databases">
        <title>Sinoanaerobacter chloroacetimidivorans sp. nov., an obligate anaerobic bacterium isolated from anaerobic sludge.</title>
        <authorList>
            <person name="Bao Y."/>
        </authorList>
    </citation>
    <scope>NUCLEOTIDE SEQUENCE</scope>
    <source>
        <strain evidence="3">BAD-6</strain>
    </source>
</reference>
<dbReference type="AlphaFoldDB" id="A0A8J8B4S5"/>
<keyword evidence="1" id="KW-0472">Membrane</keyword>
<name>A0A8J8B4S5_9FIRM</name>
<proteinExistence type="predicted"/>
<protein>
    <submittedName>
        <fullName evidence="3">Transglutaminase domain-containing protein</fullName>
    </submittedName>
</protein>
<dbReference type="InterPro" id="IPR038765">
    <property type="entry name" value="Papain-like_cys_pep_sf"/>
</dbReference>
<reference evidence="3" key="2">
    <citation type="submission" date="2021-04" db="EMBL/GenBank/DDBJ databases">
        <authorList>
            <person name="Liu J."/>
        </authorList>
    </citation>
    <scope>NUCLEOTIDE SEQUENCE</scope>
    <source>
        <strain evidence="3">BAD-6</strain>
    </source>
</reference>